<name>A0A314KZE1_NICAT</name>
<dbReference type="Gene3D" id="2.60.34.10">
    <property type="entry name" value="Substrate Binding Domain Of DNAk, Chain A, domain 1"/>
    <property type="match status" value="1"/>
</dbReference>
<dbReference type="Gramene" id="OIT34602">
    <property type="protein sequence ID" value="OIT34602"/>
    <property type="gene ID" value="A4A49_17561"/>
</dbReference>
<evidence type="ECO:0000256" key="4">
    <source>
        <dbReference type="ARBA" id="ARBA00023180"/>
    </source>
</evidence>
<evidence type="ECO:0000256" key="3">
    <source>
        <dbReference type="ARBA" id="ARBA00022840"/>
    </source>
</evidence>
<dbReference type="SUPFAM" id="SSF100920">
    <property type="entry name" value="Heat shock protein 70kD (HSP70), peptide-binding domain"/>
    <property type="match status" value="1"/>
</dbReference>
<keyword evidence="3" id="KW-0067">ATP-binding</keyword>
<evidence type="ECO:0000256" key="1">
    <source>
        <dbReference type="ARBA" id="ARBA00003955"/>
    </source>
</evidence>
<evidence type="ECO:0000256" key="2">
    <source>
        <dbReference type="ARBA" id="ARBA00022741"/>
    </source>
</evidence>
<sequence length="138" mass="15761">MMRTRLLWFTIGLTSVSATMTHFIFKDLWADRLSLSSQLKEKFSVLETRVSSLEVLRDSPNPQQDRLLCVSFNVDANGILNVSAEDNTTGQNKKITVTNDKGRLSKEEIENMAKDEKKYKADDDEYRKRAKAEEALQG</sequence>
<protein>
    <submittedName>
        <fullName evidence="5">Mediator of rna polymerase ii transcription subunit 37c</fullName>
    </submittedName>
</protein>
<keyword evidence="4" id="KW-0325">Glycoprotein</keyword>
<organism evidence="5 6">
    <name type="scientific">Nicotiana attenuata</name>
    <name type="common">Coyote tobacco</name>
    <dbReference type="NCBI Taxonomy" id="49451"/>
    <lineage>
        <taxon>Eukaryota</taxon>
        <taxon>Viridiplantae</taxon>
        <taxon>Streptophyta</taxon>
        <taxon>Embryophyta</taxon>
        <taxon>Tracheophyta</taxon>
        <taxon>Spermatophyta</taxon>
        <taxon>Magnoliopsida</taxon>
        <taxon>eudicotyledons</taxon>
        <taxon>Gunneridae</taxon>
        <taxon>Pentapetalae</taxon>
        <taxon>asterids</taxon>
        <taxon>lamiids</taxon>
        <taxon>Solanales</taxon>
        <taxon>Solanaceae</taxon>
        <taxon>Nicotianoideae</taxon>
        <taxon>Nicotianeae</taxon>
        <taxon>Nicotiana</taxon>
    </lineage>
</organism>
<dbReference type="GO" id="GO:0005524">
    <property type="term" value="F:ATP binding"/>
    <property type="evidence" value="ECO:0007669"/>
    <property type="project" value="UniProtKB-KW"/>
</dbReference>
<dbReference type="AlphaFoldDB" id="A0A314KZE1"/>
<dbReference type="GO" id="GO:0140662">
    <property type="term" value="F:ATP-dependent protein folding chaperone"/>
    <property type="evidence" value="ECO:0007669"/>
    <property type="project" value="InterPro"/>
</dbReference>
<dbReference type="Proteomes" id="UP000187609">
    <property type="component" value="Unassembled WGS sequence"/>
</dbReference>
<reference evidence="5" key="1">
    <citation type="submission" date="2016-11" db="EMBL/GenBank/DDBJ databases">
        <title>The genome of Nicotiana attenuata.</title>
        <authorList>
            <person name="Xu S."/>
            <person name="Brockmoeller T."/>
            <person name="Gaquerel E."/>
            <person name="Navarro A."/>
            <person name="Kuhl H."/>
            <person name="Gase K."/>
            <person name="Ling Z."/>
            <person name="Zhou W."/>
            <person name="Kreitzer C."/>
            <person name="Stanke M."/>
            <person name="Tang H."/>
            <person name="Lyons E."/>
            <person name="Pandey P."/>
            <person name="Pandey S.P."/>
            <person name="Timmermann B."/>
            <person name="Baldwin I.T."/>
        </authorList>
    </citation>
    <scope>NUCLEOTIDE SEQUENCE [LARGE SCALE GENOMIC DNA]</scope>
    <source>
        <strain evidence="5">UT</strain>
    </source>
</reference>
<dbReference type="EMBL" id="MJEQ01000685">
    <property type="protein sequence ID" value="OIT34602.1"/>
    <property type="molecule type" value="Genomic_DNA"/>
</dbReference>
<dbReference type="SMR" id="A0A314KZE1"/>
<evidence type="ECO:0000313" key="6">
    <source>
        <dbReference type="Proteomes" id="UP000187609"/>
    </source>
</evidence>
<comment type="caution">
    <text evidence="5">The sequence shown here is derived from an EMBL/GenBank/DDBJ whole genome shotgun (WGS) entry which is preliminary data.</text>
</comment>
<accession>A0A314KZE1</accession>
<proteinExistence type="predicted"/>
<comment type="function">
    <text evidence="1">Probably plays a role in facilitating the assembly of multimeric protein complexes inside the ER.</text>
</comment>
<dbReference type="Pfam" id="PF00012">
    <property type="entry name" value="HSP70"/>
    <property type="match status" value="1"/>
</dbReference>
<evidence type="ECO:0000313" key="5">
    <source>
        <dbReference type="EMBL" id="OIT34602.1"/>
    </source>
</evidence>
<keyword evidence="6" id="KW-1185">Reference proteome</keyword>
<keyword evidence="2" id="KW-0547">Nucleotide-binding</keyword>
<gene>
    <name evidence="5" type="primary">MED37C_0</name>
    <name evidence="5" type="ORF">A4A49_17561</name>
</gene>
<dbReference type="STRING" id="49451.A0A314KZE1"/>
<dbReference type="PANTHER" id="PTHR19375">
    <property type="entry name" value="HEAT SHOCK PROTEIN 70KDA"/>
    <property type="match status" value="1"/>
</dbReference>
<dbReference type="InterPro" id="IPR029047">
    <property type="entry name" value="HSP70_peptide-bd_sf"/>
</dbReference>
<dbReference type="InterPro" id="IPR013126">
    <property type="entry name" value="Hsp_70_fam"/>
</dbReference>